<accession>A0A2N0NX48</accession>
<proteinExistence type="predicted"/>
<reference evidence="1 2" key="2">
    <citation type="submission" date="2017-09" db="EMBL/GenBank/DDBJ databases">
        <title>Extensive intraspecific genome diversity in a model arbuscular mycorrhizal fungus.</title>
        <authorList>
            <person name="Chen E.C."/>
            <person name="Morin E."/>
            <person name="Beaudet D."/>
            <person name="Noel J."/>
            <person name="Ndikumana S."/>
            <person name="Charron P."/>
            <person name="St-Onge C."/>
            <person name="Giorgi J."/>
            <person name="Grigoriev I.V."/>
            <person name="Roux C."/>
            <person name="Martin F.M."/>
            <person name="Corradi N."/>
        </authorList>
    </citation>
    <scope>NUCLEOTIDE SEQUENCE [LARGE SCALE GENOMIC DNA]</scope>
    <source>
        <strain evidence="1 2">A5</strain>
    </source>
</reference>
<dbReference type="Proteomes" id="UP000232722">
    <property type="component" value="Unassembled WGS sequence"/>
</dbReference>
<organism evidence="1 2">
    <name type="scientific">Rhizophagus irregularis</name>
    <dbReference type="NCBI Taxonomy" id="588596"/>
    <lineage>
        <taxon>Eukaryota</taxon>
        <taxon>Fungi</taxon>
        <taxon>Fungi incertae sedis</taxon>
        <taxon>Mucoromycota</taxon>
        <taxon>Glomeromycotina</taxon>
        <taxon>Glomeromycetes</taxon>
        <taxon>Glomerales</taxon>
        <taxon>Glomeraceae</taxon>
        <taxon>Rhizophagus</taxon>
    </lineage>
</organism>
<dbReference type="VEuPathDB" id="FungiDB:FUN_015971"/>
<name>A0A2N0NX48_9GLOM</name>
<evidence type="ECO:0000313" key="2">
    <source>
        <dbReference type="Proteomes" id="UP000232722"/>
    </source>
</evidence>
<sequence>MSVAHLEILTVSNNFQSSHINSASQSIFHDNVNYDYSQQTDSITIPSQLYSEHMNQNDLSNQQYSINQQLLKNTRNTTLMVPILAKAWLILPSITSPTITSTTNISPIGEIAVSKMLIDEMAIDDMIVDELNASLSVAVILK</sequence>
<reference evidence="1 2" key="1">
    <citation type="submission" date="2016-04" db="EMBL/GenBank/DDBJ databases">
        <title>Genome analyses suggest a sexual origin of heterokaryosis in a supposedly ancient asexual fungus.</title>
        <authorList>
            <person name="Ropars J."/>
            <person name="Sedzielewska K."/>
            <person name="Noel J."/>
            <person name="Charron P."/>
            <person name="Farinelli L."/>
            <person name="Marton T."/>
            <person name="Kruger M."/>
            <person name="Pelin A."/>
            <person name="Brachmann A."/>
            <person name="Corradi N."/>
        </authorList>
    </citation>
    <scope>NUCLEOTIDE SEQUENCE [LARGE SCALE GENOMIC DNA]</scope>
    <source>
        <strain evidence="1 2">A5</strain>
    </source>
</reference>
<protein>
    <submittedName>
        <fullName evidence="1">Uncharacterized protein</fullName>
    </submittedName>
</protein>
<evidence type="ECO:0000313" key="1">
    <source>
        <dbReference type="EMBL" id="PKB99149.1"/>
    </source>
</evidence>
<dbReference type="VEuPathDB" id="FungiDB:RhiirA1_475355"/>
<dbReference type="VEuPathDB" id="FungiDB:RhiirFUN_022364"/>
<comment type="caution">
    <text evidence="1">The sequence shown here is derived from an EMBL/GenBank/DDBJ whole genome shotgun (WGS) entry which is preliminary data.</text>
</comment>
<dbReference type="AlphaFoldDB" id="A0A2N0NX48"/>
<gene>
    <name evidence="1" type="ORF">RhiirA5_430207</name>
</gene>
<dbReference type="EMBL" id="LLXJ01002314">
    <property type="protein sequence ID" value="PKB99149.1"/>
    <property type="molecule type" value="Genomic_DNA"/>
</dbReference>